<evidence type="ECO:0000256" key="6">
    <source>
        <dbReference type="ARBA" id="ARBA00022839"/>
    </source>
</evidence>
<dbReference type="GO" id="GO:0043139">
    <property type="term" value="F:5'-3' DNA helicase activity"/>
    <property type="evidence" value="ECO:0007669"/>
    <property type="project" value="UniProtKB-UniRule"/>
</dbReference>
<evidence type="ECO:0000256" key="4">
    <source>
        <dbReference type="ARBA" id="ARBA00022801"/>
    </source>
</evidence>
<comment type="function">
    <text evidence="11">A helicase/nuclease that prepares dsDNA breaks (DSB) for recombinational DNA repair. Binds to DSBs and unwinds DNA via a highly rapid and processive ATP-dependent bidirectional helicase activity. Unwinds dsDNA until it encounters a Chi (crossover hotspot instigator) sequence from the 3' direction. Cuts ssDNA a few nucleotides 3' to the Chi site. The properties and activities of the enzyme are changed at Chi. The Chi-altered holoenzyme produces a long 3'-ssDNA overhang and facilitates RecA-binding to the ssDNA for homologous DNA recombination and repair. Holoenzyme degrades any linearized DNA that is unable to undergo homologous recombination. In the holoenzyme this subunit has ssDNA-dependent ATPase and 5'-3' helicase activity. When added to pre-assembled RecBC greatly stimulates nuclease activity and augments holoenzyme processivity. Negatively regulates the RecA-loading ability of RecBCD.</text>
</comment>
<dbReference type="RefSeq" id="WP_121121469.1">
    <property type="nucleotide sequence ID" value="NZ_CP016604.1"/>
</dbReference>
<feature type="domain" description="UvrD-like helicase C-terminal" evidence="12">
    <location>
        <begin position="574"/>
        <end position="618"/>
    </location>
</feature>
<keyword evidence="5 11" id="KW-0347">Helicase</keyword>
<dbReference type="EC" id="5.6.2.3" evidence="11"/>
<reference evidence="14 15" key="1">
    <citation type="submission" date="2018-10" db="EMBL/GenBank/DDBJ databases">
        <title>Genomic Encyclopedia of Type Strains, Phase IV (KMG-IV): sequencing the most valuable type-strain genomes for metagenomic binning, comparative biology and taxonomic classification.</title>
        <authorList>
            <person name="Goeker M."/>
        </authorList>
    </citation>
    <scope>NUCLEOTIDE SEQUENCE [LARGE SCALE GENOMIC DNA]</scope>
    <source>
        <strain evidence="14 15">DSM 23800</strain>
    </source>
</reference>
<name>A0A420XIC9_9PAST</name>
<keyword evidence="2 11" id="KW-0547">Nucleotide-binding</keyword>
<evidence type="ECO:0000256" key="5">
    <source>
        <dbReference type="ARBA" id="ARBA00022806"/>
    </source>
</evidence>
<dbReference type="HAMAP" id="MF_01487">
    <property type="entry name" value="RecD"/>
    <property type="match status" value="1"/>
</dbReference>
<feature type="domain" description="RecBCD enzyme subunit RecD N-terminal" evidence="13">
    <location>
        <begin position="11"/>
        <end position="126"/>
    </location>
</feature>
<organism evidence="14 15">
    <name type="scientific">Otariodibacter oris</name>
    <dbReference type="NCBI Taxonomy" id="1032623"/>
    <lineage>
        <taxon>Bacteria</taxon>
        <taxon>Pseudomonadati</taxon>
        <taxon>Pseudomonadota</taxon>
        <taxon>Gammaproteobacteria</taxon>
        <taxon>Pasteurellales</taxon>
        <taxon>Pasteurellaceae</taxon>
        <taxon>Otariodibacter</taxon>
    </lineage>
</organism>
<evidence type="ECO:0000256" key="9">
    <source>
        <dbReference type="ARBA" id="ARBA00023204"/>
    </source>
</evidence>
<comment type="catalytic activity">
    <reaction evidence="11">
        <text>ATP + H2O = ADP + phosphate + H(+)</text>
        <dbReference type="Rhea" id="RHEA:13065"/>
        <dbReference type="ChEBI" id="CHEBI:15377"/>
        <dbReference type="ChEBI" id="CHEBI:15378"/>
        <dbReference type="ChEBI" id="CHEBI:30616"/>
        <dbReference type="ChEBI" id="CHEBI:43474"/>
        <dbReference type="ChEBI" id="CHEBI:456216"/>
        <dbReference type="EC" id="5.6.2.3"/>
    </reaction>
</comment>
<dbReference type="EMBL" id="RBJC01000004">
    <property type="protein sequence ID" value="RKR77082.1"/>
    <property type="molecule type" value="Genomic_DNA"/>
</dbReference>
<dbReference type="GO" id="GO:0017116">
    <property type="term" value="F:single-stranded DNA helicase activity"/>
    <property type="evidence" value="ECO:0007669"/>
    <property type="project" value="TreeGrafter"/>
</dbReference>
<keyword evidence="7 11" id="KW-0067">ATP-binding</keyword>
<accession>A0A420XIC9</accession>
<dbReference type="InterPro" id="IPR049550">
    <property type="entry name" value="RecD_N"/>
</dbReference>
<evidence type="ECO:0000256" key="7">
    <source>
        <dbReference type="ARBA" id="ARBA00022840"/>
    </source>
</evidence>
<proteinExistence type="inferred from homology"/>
<evidence type="ECO:0000256" key="8">
    <source>
        <dbReference type="ARBA" id="ARBA00023125"/>
    </source>
</evidence>
<dbReference type="GO" id="GO:0000724">
    <property type="term" value="P:double-strand break repair via homologous recombination"/>
    <property type="evidence" value="ECO:0007669"/>
    <property type="project" value="UniProtKB-UniRule"/>
</dbReference>
<feature type="binding site" evidence="11">
    <location>
        <begin position="191"/>
        <end position="198"/>
    </location>
    <ligand>
        <name>ATP</name>
        <dbReference type="ChEBI" id="CHEBI:30616"/>
    </ligand>
</feature>
<comment type="miscellaneous">
    <text evidence="11">In the RecBCD complex, RecB has a slow 3'-5' helicase, an exonuclease activity and loads RecA onto ssDNA, RecD has a fast 5'-3' helicase activity, while RecC stimulates the ATPase and processivity of the RecB helicase and contributes to recognition of the Chi site.</text>
</comment>
<keyword evidence="6 11" id="KW-0269">Exonuclease</keyword>
<evidence type="ECO:0000256" key="1">
    <source>
        <dbReference type="ARBA" id="ARBA00022722"/>
    </source>
</evidence>
<dbReference type="InterPro" id="IPR027417">
    <property type="entry name" value="P-loop_NTPase"/>
</dbReference>
<evidence type="ECO:0000256" key="11">
    <source>
        <dbReference type="HAMAP-Rule" id="MF_01487"/>
    </source>
</evidence>
<sequence length="653" mass="74081">MLTILSNLKTEGFISELNYQFAKMIDTKQKQYNYSIQQQDLAIFLSALVSFNVMQGHSCIDLSSSLTSNPFELLFNANGRKYYEEILQKIELISPLEWQVLLKDHIAFSHTPSHIAPLIFQNNKLYFYRYWQAEYRIANYLKQKISFITHSHDTELDKQILSTLFDDNEKTKWQKIAVATALNQTFSLISGGPGTGKTRTVASLLAALQIKQLKQNLPLLKIALVAPTGKAAARLKESITANLSEISIPESIKSAVPIQASTIHRLIGINPNSDKPFHNEENPLHIDLIVIDEASMIDLFIMEKLLYSLKSSTRIVMLGDKDQLASVEVGNIMGELGQFIDWGYSQTHCNYLEKTTGYRIKQQRENVLPICDSLCHLKYSFRFSDSSGIGQLAAQINAQQAVSSWQIIANKTYSDLNLVNYPESDTTQDKIDWISKSINLVVSSAISHYKTYLSLVTKRENKPTTVSVESIFTAFQAVRFLSALRISELGSEKLNQSIANGLLHAKLVDFRNHNAHYTGKPILITQNSPQQHLYSGDIGIILPNENGELRVYFETKINEEYLNISPSRLPSHEPAYVMTVHKSQGSEFKHTFLIMPLSYSPVISKELLYTAVTRAKENFTLFSHQKTWEQGVKTKTQHQSGLMEQLLQLYQYF</sequence>
<comment type="similarity">
    <text evidence="11">Belongs to the RecD family.</text>
</comment>
<dbReference type="InterPro" id="IPR050534">
    <property type="entry name" value="Coronavir_polyprotein_1ab"/>
</dbReference>
<dbReference type="InterPro" id="IPR027785">
    <property type="entry name" value="UvrD-like_helicase_C"/>
</dbReference>
<keyword evidence="10 11" id="KW-0413">Isomerase</keyword>
<dbReference type="Pfam" id="PF21185">
    <property type="entry name" value="RecD_N"/>
    <property type="match status" value="1"/>
</dbReference>
<keyword evidence="3 11" id="KW-0227">DNA damage</keyword>
<dbReference type="PANTHER" id="PTHR43788:SF6">
    <property type="entry name" value="DNA HELICASE B"/>
    <property type="match status" value="1"/>
</dbReference>
<dbReference type="Proteomes" id="UP000280099">
    <property type="component" value="Unassembled WGS sequence"/>
</dbReference>
<dbReference type="GO" id="GO:0009338">
    <property type="term" value="C:exodeoxyribonuclease V complex"/>
    <property type="evidence" value="ECO:0007669"/>
    <property type="project" value="InterPro"/>
</dbReference>
<dbReference type="GO" id="GO:0016887">
    <property type="term" value="F:ATP hydrolysis activity"/>
    <property type="evidence" value="ECO:0007669"/>
    <property type="project" value="RHEA"/>
</dbReference>
<dbReference type="CDD" id="cd17933">
    <property type="entry name" value="DEXSc_RecD-like"/>
    <property type="match status" value="1"/>
</dbReference>
<keyword evidence="1 11" id="KW-0540">Nuclease</keyword>
<keyword evidence="8 11" id="KW-0238">DNA-binding</keyword>
<dbReference type="Pfam" id="PF13245">
    <property type="entry name" value="AAA_19"/>
    <property type="match status" value="1"/>
</dbReference>
<dbReference type="GO" id="GO:0003677">
    <property type="term" value="F:DNA binding"/>
    <property type="evidence" value="ECO:0007669"/>
    <property type="project" value="UniProtKB-UniRule"/>
</dbReference>
<dbReference type="Gene3D" id="3.40.50.300">
    <property type="entry name" value="P-loop containing nucleotide triphosphate hydrolases"/>
    <property type="match status" value="3"/>
</dbReference>
<dbReference type="Gene3D" id="1.10.10.1020">
    <property type="entry name" value="RecBCD complex, subunit RecD, N-terminal domain"/>
    <property type="match status" value="1"/>
</dbReference>
<comment type="caution">
    <text evidence="14">The sequence shown here is derived from an EMBL/GenBank/DDBJ whole genome shotgun (WGS) entry which is preliminary data.</text>
</comment>
<evidence type="ECO:0000259" key="12">
    <source>
        <dbReference type="Pfam" id="PF13538"/>
    </source>
</evidence>
<dbReference type="OrthoDB" id="9803432at2"/>
<dbReference type="InterPro" id="IPR006344">
    <property type="entry name" value="RecD"/>
</dbReference>
<dbReference type="InterPro" id="IPR041851">
    <property type="entry name" value="RecD_N_sf"/>
</dbReference>
<dbReference type="Pfam" id="PF13538">
    <property type="entry name" value="UvrD_C_2"/>
    <property type="match status" value="1"/>
</dbReference>
<dbReference type="SUPFAM" id="SSF52540">
    <property type="entry name" value="P-loop containing nucleoside triphosphate hydrolases"/>
    <property type="match status" value="1"/>
</dbReference>
<dbReference type="NCBIfam" id="TIGR01447">
    <property type="entry name" value="recD"/>
    <property type="match status" value="1"/>
</dbReference>
<dbReference type="GO" id="GO:0005524">
    <property type="term" value="F:ATP binding"/>
    <property type="evidence" value="ECO:0007669"/>
    <property type="project" value="UniProtKB-UniRule"/>
</dbReference>
<evidence type="ECO:0000256" key="3">
    <source>
        <dbReference type="ARBA" id="ARBA00022763"/>
    </source>
</evidence>
<keyword evidence="15" id="KW-1185">Reference proteome</keyword>
<evidence type="ECO:0000256" key="10">
    <source>
        <dbReference type="ARBA" id="ARBA00023235"/>
    </source>
</evidence>
<dbReference type="PANTHER" id="PTHR43788">
    <property type="entry name" value="DNA2/NAM7 HELICASE FAMILY MEMBER"/>
    <property type="match status" value="1"/>
</dbReference>
<evidence type="ECO:0000313" key="14">
    <source>
        <dbReference type="EMBL" id="RKR77082.1"/>
    </source>
</evidence>
<evidence type="ECO:0000256" key="2">
    <source>
        <dbReference type="ARBA" id="ARBA00022741"/>
    </source>
</evidence>
<dbReference type="CDD" id="cd18809">
    <property type="entry name" value="SF1_C_RecD"/>
    <property type="match status" value="1"/>
</dbReference>
<gene>
    <name evidence="11" type="primary">recD</name>
    <name evidence="14" type="ORF">DES31_0403</name>
</gene>
<keyword evidence="9 11" id="KW-0234">DNA repair</keyword>
<evidence type="ECO:0000313" key="15">
    <source>
        <dbReference type="Proteomes" id="UP000280099"/>
    </source>
</evidence>
<dbReference type="GO" id="GO:0008854">
    <property type="term" value="F:exodeoxyribonuclease V activity"/>
    <property type="evidence" value="ECO:0007669"/>
    <property type="project" value="InterPro"/>
</dbReference>
<protein>
    <recommendedName>
        <fullName evidence="11">RecBCD enzyme subunit RecD</fullName>
        <ecNumber evidence="11">5.6.2.3</ecNumber>
    </recommendedName>
    <alternativeName>
        <fullName evidence="11">DNA 5'-3' helicase subunit RecD</fullName>
    </alternativeName>
    <alternativeName>
        <fullName evidence="11">Exonuclease V subunit RecD</fullName>
        <shortName evidence="11">ExoV subunit RecD</shortName>
    </alternativeName>
    <alternativeName>
        <fullName evidence="11">Helicase/nuclease RecBCD subunit RecD</fullName>
    </alternativeName>
</protein>
<evidence type="ECO:0000259" key="13">
    <source>
        <dbReference type="Pfam" id="PF21185"/>
    </source>
</evidence>
<keyword evidence="4 11" id="KW-0378">Hydrolase</keyword>
<dbReference type="AlphaFoldDB" id="A0A420XIC9"/>
<comment type="subunit">
    <text evidence="11">Heterotrimer of RecB, RecC and RecD. All subunits contribute to DNA-binding.</text>
</comment>